<sequence length="192" mass="22519">MDIEFDNLSDLPSDVTEKILSFLPMKEAVRTSILSSKWRYKWAILPDLVFDELGFPGVLYKHDKLVKMVDHVLFLLIGPINKVKLSHKGLNGTADIDRWILHLSRNSMREFIFRFWKKPEYKMPSCLFSCQDLVHLEFCNCLLKPPRTFKGFKSLKKLEIESVTLTQDEFENLVVCCPLLKYLTMMFHQAQD</sequence>
<keyword evidence="3" id="KW-1185">Reference proteome</keyword>
<dbReference type="Gramene" id="PRQ22313">
    <property type="protein sequence ID" value="PRQ22313"/>
    <property type="gene ID" value="RchiOBHm_Chr6g0248921"/>
</dbReference>
<dbReference type="Proteomes" id="UP000238479">
    <property type="component" value="Chromosome 6"/>
</dbReference>
<dbReference type="InterPro" id="IPR055411">
    <property type="entry name" value="LRR_FXL15/At3g58940/PEG3-like"/>
</dbReference>
<dbReference type="PANTHER" id="PTHR31639">
    <property type="entry name" value="F-BOX PROTEIN-LIKE"/>
    <property type="match status" value="1"/>
</dbReference>
<gene>
    <name evidence="2" type="ORF">RchiOBHm_Chr6g0248921</name>
</gene>
<dbReference type="CDD" id="cd22160">
    <property type="entry name" value="F-box_AtFBL13-like"/>
    <property type="match status" value="1"/>
</dbReference>
<dbReference type="InterPro" id="IPR032675">
    <property type="entry name" value="LRR_dom_sf"/>
</dbReference>
<evidence type="ECO:0000259" key="1">
    <source>
        <dbReference type="PROSITE" id="PS50181"/>
    </source>
</evidence>
<dbReference type="EMBL" id="PDCK01000044">
    <property type="protein sequence ID" value="PRQ22313.1"/>
    <property type="molecule type" value="Genomic_DNA"/>
</dbReference>
<dbReference type="InterPro" id="IPR053781">
    <property type="entry name" value="F-box_AtFBL13-like"/>
</dbReference>
<dbReference type="InterPro" id="IPR036047">
    <property type="entry name" value="F-box-like_dom_sf"/>
</dbReference>
<dbReference type="PANTHER" id="PTHR31639:SF93">
    <property type="entry name" value="F-BOX_FBD_LRR PROTEIN"/>
    <property type="match status" value="1"/>
</dbReference>
<dbReference type="InterPro" id="IPR001810">
    <property type="entry name" value="F-box_dom"/>
</dbReference>
<proteinExistence type="predicted"/>
<dbReference type="PROSITE" id="PS50181">
    <property type="entry name" value="FBOX"/>
    <property type="match status" value="1"/>
</dbReference>
<dbReference type="Gene3D" id="3.80.10.10">
    <property type="entry name" value="Ribonuclease Inhibitor"/>
    <property type="match status" value="1"/>
</dbReference>
<name>A0A2P6PK62_ROSCH</name>
<dbReference type="STRING" id="74649.A0A2P6PK62"/>
<dbReference type="OMA" id="MKSARRC"/>
<evidence type="ECO:0000313" key="2">
    <source>
        <dbReference type="EMBL" id="PRQ22313.1"/>
    </source>
</evidence>
<protein>
    <submittedName>
        <fullName evidence="2">Putative F-box domain, leucine-rich repeat domain, L domain-containing protein</fullName>
    </submittedName>
</protein>
<reference evidence="2 3" key="1">
    <citation type="journal article" date="2018" name="Nat. Genet.">
        <title>The Rosa genome provides new insights in the design of modern roses.</title>
        <authorList>
            <person name="Bendahmane M."/>
        </authorList>
    </citation>
    <scope>NUCLEOTIDE SEQUENCE [LARGE SCALE GENOMIC DNA]</scope>
    <source>
        <strain evidence="3">cv. Old Blush</strain>
    </source>
</reference>
<dbReference type="AlphaFoldDB" id="A0A2P6PK62"/>
<dbReference type="SUPFAM" id="SSF81383">
    <property type="entry name" value="F-box domain"/>
    <property type="match status" value="1"/>
</dbReference>
<feature type="domain" description="F-box" evidence="1">
    <location>
        <begin position="5"/>
        <end position="53"/>
    </location>
</feature>
<dbReference type="Pfam" id="PF00646">
    <property type="entry name" value="F-box"/>
    <property type="match status" value="1"/>
</dbReference>
<evidence type="ECO:0000313" key="3">
    <source>
        <dbReference type="Proteomes" id="UP000238479"/>
    </source>
</evidence>
<comment type="caution">
    <text evidence="2">The sequence shown here is derived from an EMBL/GenBank/DDBJ whole genome shotgun (WGS) entry which is preliminary data.</text>
</comment>
<dbReference type="SUPFAM" id="SSF52047">
    <property type="entry name" value="RNI-like"/>
    <property type="match status" value="1"/>
</dbReference>
<accession>A0A2P6PK62</accession>
<organism evidence="2 3">
    <name type="scientific">Rosa chinensis</name>
    <name type="common">China rose</name>
    <dbReference type="NCBI Taxonomy" id="74649"/>
    <lineage>
        <taxon>Eukaryota</taxon>
        <taxon>Viridiplantae</taxon>
        <taxon>Streptophyta</taxon>
        <taxon>Embryophyta</taxon>
        <taxon>Tracheophyta</taxon>
        <taxon>Spermatophyta</taxon>
        <taxon>Magnoliopsida</taxon>
        <taxon>eudicotyledons</taxon>
        <taxon>Gunneridae</taxon>
        <taxon>Pentapetalae</taxon>
        <taxon>rosids</taxon>
        <taxon>fabids</taxon>
        <taxon>Rosales</taxon>
        <taxon>Rosaceae</taxon>
        <taxon>Rosoideae</taxon>
        <taxon>Rosoideae incertae sedis</taxon>
        <taxon>Rosa</taxon>
    </lineage>
</organism>
<dbReference type="Gene3D" id="1.20.1280.50">
    <property type="match status" value="1"/>
</dbReference>
<dbReference type="Pfam" id="PF24758">
    <property type="entry name" value="LRR_At5g56370"/>
    <property type="match status" value="1"/>
</dbReference>